<sequence>MATAYYFKTINSKSAFQKQYKAKHPGLLFSKLKHKSASKWGREELFACRVLIKMEKPKERTIDHRKEMEDFLAGPTDPEEHLGWSEHALVGQYGHSLGQLWAALAMFQGPLSRSAGGEGTVGGQGPASSLPIKGHSKSTRARPQTQHPGFVNSTTMKVDSSSSGSSESGSRSSLAYVDEPSHALAAQNEDGTLHFIRCALRHVIHHSSPSSPKVVEVRDVKLGLKAIVQTRNGGVPAKRVLVAVDDGGLCLRQNKEGVWVNVAKRVLMLEAKNRFQYFDDGKPTISDDCLAQMTCQALAAKLCDKSLEDRSVTILHAAQQYACFLKFDISSKYFQQLLLEEEIAFEEWEFVQVSSTPWYDLGTKQGRLHFAYFISLTIDLAII</sequence>
<gene>
    <name evidence="2" type="ORF">A9K55_000027</name>
</gene>
<dbReference type="AlphaFoldDB" id="A0A2H4SW06"/>
<dbReference type="VEuPathDB" id="FungiDB:A9K55_000027"/>
<evidence type="ECO:0000313" key="3">
    <source>
        <dbReference type="Proteomes" id="UP000323067"/>
    </source>
</evidence>
<dbReference type="Proteomes" id="UP000323067">
    <property type="component" value="Chromosome i"/>
</dbReference>
<name>A0A2H4SW06_CORMI</name>
<evidence type="ECO:0000313" key="2">
    <source>
        <dbReference type="EMBL" id="ATY67279.1"/>
    </source>
</evidence>
<dbReference type="EMBL" id="CP023328">
    <property type="protein sequence ID" value="ATY67279.1"/>
    <property type="molecule type" value="Genomic_DNA"/>
</dbReference>
<feature type="compositionally biased region" description="Gly residues" evidence="1">
    <location>
        <begin position="116"/>
        <end position="125"/>
    </location>
</feature>
<feature type="region of interest" description="Disordered" evidence="1">
    <location>
        <begin position="114"/>
        <end position="174"/>
    </location>
</feature>
<dbReference type="OrthoDB" id="4646997at2759"/>
<feature type="compositionally biased region" description="Low complexity" evidence="1">
    <location>
        <begin position="160"/>
        <end position="173"/>
    </location>
</feature>
<organism evidence="2 3">
    <name type="scientific">Cordyceps militaris</name>
    <name type="common">Caterpillar fungus</name>
    <name type="synonym">Clavaria militaris</name>
    <dbReference type="NCBI Taxonomy" id="73501"/>
    <lineage>
        <taxon>Eukaryota</taxon>
        <taxon>Fungi</taxon>
        <taxon>Dikarya</taxon>
        <taxon>Ascomycota</taxon>
        <taxon>Pezizomycotina</taxon>
        <taxon>Sordariomycetes</taxon>
        <taxon>Hypocreomycetidae</taxon>
        <taxon>Hypocreales</taxon>
        <taxon>Cordycipitaceae</taxon>
        <taxon>Cordyceps</taxon>
    </lineage>
</organism>
<evidence type="ECO:0000256" key="1">
    <source>
        <dbReference type="SAM" id="MobiDB-lite"/>
    </source>
</evidence>
<proteinExistence type="predicted"/>
<protein>
    <submittedName>
        <fullName evidence="2">Uncharacterized protein</fullName>
    </submittedName>
</protein>
<feature type="compositionally biased region" description="Polar residues" evidence="1">
    <location>
        <begin position="141"/>
        <end position="159"/>
    </location>
</feature>
<accession>A0A2H4SW06</accession>
<reference evidence="2 3" key="1">
    <citation type="journal article" date="2017" name="BMC Genomics">
        <title>Chromosome level assembly and secondary metabolite potential of the parasitic fungus Cordyceps militaris.</title>
        <authorList>
            <person name="Kramer G.J."/>
            <person name="Nodwell J.R."/>
        </authorList>
    </citation>
    <scope>NUCLEOTIDE SEQUENCE [LARGE SCALE GENOMIC DNA]</scope>
    <source>
        <strain evidence="2 3">ATCC 34164</strain>
    </source>
</reference>